<keyword evidence="2" id="KW-1185">Reference proteome</keyword>
<reference evidence="1 2" key="1">
    <citation type="submission" date="2023-06" db="EMBL/GenBank/DDBJ databases">
        <title>Microbacterium sp. nov., isolated from a waste landfill.</title>
        <authorList>
            <person name="Wen W."/>
        </authorList>
    </citation>
    <scope>NUCLEOTIDE SEQUENCE [LARGE SCALE GENOMIC DNA]</scope>
    <source>
        <strain evidence="1 2">ASV49</strain>
    </source>
</reference>
<dbReference type="RefSeq" id="WP_286287910.1">
    <property type="nucleotide sequence ID" value="NZ_JASXSZ010000002.1"/>
</dbReference>
<comment type="caution">
    <text evidence="1">The sequence shown here is derived from an EMBL/GenBank/DDBJ whole genome shotgun (WGS) entry which is preliminary data.</text>
</comment>
<proteinExistence type="predicted"/>
<evidence type="ECO:0000313" key="2">
    <source>
        <dbReference type="Proteomes" id="UP001235064"/>
    </source>
</evidence>
<name>A0ABT7MX78_9MICO</name>
<evidence type="ECO:0008006" key="3">
    <source>
        <dbReference type="Google" id="ProtNLM"/>
    </source>
</evidence>
<gene>
    <name evidence="1" type="ORF">QSV35_06805</name>
</gene>
<organism evidence="1 2">
    <name type="scientific">Microbacterium candidum</name>
    <dbReference type="NCBI Taxonomy" id="3041922"/>
    <lineage>
        <taxon>Bacteria</taxon>
        <taxon>Bacillati</taxon>
        <taxon>Actinomycetota</taxon>
        <taxon>Actinomycetes</taxon>
        <taxon>Micrococcales</taxon>
        <taxon>Microbacteriaceae</taxon>
        <taxon>Microbacterium</taxon>
    </lineage>
</organism>
<accession>A0ABT7MX78</accession>
<protein>
    <recommendedName>
        <fullName evidence="3">DNA-binding protein</fullName>
    </recommendedName>
</protein>
<evidence type="ECO:0000313" key="1">
    <source>
        <dbReference type="EMBL" id="MDL9979035.1"/>
    </source>
</evidence>
<dbReference type="Proteomes" id="UP001235064">
    <property type="component" value="Unassembled WGS sequence"/>
</dbReference>
<sequence>MAAAETETPWDAVIARSLAYQAMHLAGLADTSMVKRAQFLMTLGLPRADAAAMLGSNDESLRVQLNQAKRKAATNGGK</sequence>
<dbReference type="EMBL" id="JASXSZ010000002">
    <property type="protein sequence ID" value="MDL9979035.1"/>
    <property type="molecule type" value="Genomic_DNA"/>
</dbReference>